<evidence type="ECO:0000313" key="2">
    <source>
        <dbReference type="EMBL" id="MCA9380976.1"/>
    </source>
</evidence>
<dbReference type="InterPro" id="IPR007361">
    <property type="entry name" value="DUF427"/>
</dbReference>
<evidence type="ECO:0000259" key="1">
    <source>
        <dbReference type="Pfam" id="PF04248"/>
    </source>
</evidence>
<accession>A0A955IAW5</accession>
<dbReference type="Gene3D" id="2.170.150.40">
    <property type="entry name" value="Domain of unknown function (DUF427)"/>
    <property type="match status" value="1"/>
</dbReference>
<organism evidence="2 3">
    <name type="scientific">Candidatus Dojkabacteria bacterium</name>
    <dbReference type="NCBI Taxonomy" id="2099670"/>
    <lineage>
        <taxon>Bacteria</taxon>
        <taxon>Candidatus Dojkabacteria</taxon>
    </lineage>
</organism>
<comment type="caution">
    <text evidence="2">The sequence shown here is derived from an EMBL/GenBank/DDBJ whole genome shotgun (WGS) entry which is preliminary data.</text>
</comment>
<sequence>MAKVTFNNQVIAEADDANILMIEGNKYFPPESIKKEFLKETEQHSVCPWKGNANYYSITVADKTAENAAWFYPVPKEGSNELVGKNNNKPGIDFANYVAFYTDKVTLE</sequence>
<reference evidence="2" key="1">
    <citation type="submission" date="2020-04" db="EMBL/GenBank/DDBJ databases">
        <authorList>
            <person name="Zhang T."/>
        </authorList>
    </citation>
    <scope>NUCLEOTIDE SEQUENCE</scope>
    <source>
        <strain evidence="2">HKST-UBA13</strain>
    </source>
</reference>
<proteinExistence type="predicted"/>
<dbReference type="AlphaFoldDB" id="A0A955IAW5"/>
<evidence type="ECO:0000313" key="3">
    <source>
        <dbReference type="Proteomes" id="UP000775877"/>
    </source>
</evidence>
<protein>
    <submittedName>
        <fullName evidence="2">DUF427 domain-containing protein</fullName>
    </submittedName>
</protein>
<reference evidence="2" key="2">
    <citation type="journal article" date="2021" name="Microbiome">
        <title>Successional dynamics and alternative stable states in a saline activated sludge microbial community over 9 years.</title>
        <authorList>
            <person name="Wang Y."/>
            <person name="Ye J."/>
            <person name="Ju F."/>
            <person name="Liu L."/>
            <person name="Boyd J.A."/>
            <person name="Deng Y."/>
            <person name="Parks D.H."/>
            <person name="Jiang X."/>
            <person name="Yin X."/>
            <person name="Woodcroft B.J."/>
            <person name="Tyson G.W."/>
            <person name="Hugenholtz P."/>
            <person name="Polz M.F."/>
            <person name="Zhang T."/>
        </authorList>
    </citation>
    <scope>NUCLEOTIDE SEQUENCE</scope>
    <source>
        <strain evidence="2">HKST-UBA13</strain>
    </source>
</reference>
<dbReference type="Proteomes" id="UP000775877">
    <property type="component" value="Unassembled WGS sequence"/>
</dbReference>
<feature type="domain" description="DUF427" evidence="1">
    <location>
        <begin position="3"/>
        <end position="83"/>
    </location>
</feature>
<dbReference type="PANTHER" id="PTHR34310:SF9">
    <property type="entry name" value="BLR5716 PROTEIN"/>
    <property type="match status" value="1"/>
</dbReference>
<name>A0A955IAW5_9BACT</name>
<dbReference type="Pfam" id="PF04248">
    <property type="entry name" value="NTP_transf_9"/>
    <property type="match status" value="1"/>
</dbReference>
<dbReference type="EMBL" id="JAGQLJ010000039">
    <property type="protein sequence ID" value="MCA9380976.1"/>
    <property type="molecule type" value="Genomic_DNA"/>
</dbReference>
<gene>
    <name evidence="2" type="ORF">KC678_01820</name>
</gene>
<dbReference type="InterPro" id="IPR038694">
    <property type="entry name" value="DUF427_sf"/>
</dbReference>
<dbReference type="PANTHER" id="PTHR34310">
    <property type="entry name" value="DUF427 DOMAIN PROTEIN (AFU_ORTHOLOGUE AFUA_3G02220)"/>
    <property type="match status" value="1"/>
</dbReference>